<evidence type="ECO:0000313" key="2">
    <source>
        <dbReference type="EMBL" id="KIK81148.1"/>
    </source>
</evidence>
<dbReference type="InterPro" id="IPR011010">
    <property type="entry name" value="DNA_brk_join_enz"/>
</dbReference>
<evidence type="ECO:0008006" key="4">
    <source>
        <dbReference type="Google" id="ProtNLM"/>
    </source>
</evidence>
<dbReference type="PANTHER" id="PTHR34605:SF3">
    <property type="entry name" value="P CELL-TYPE AGGLUTINATION PROTEIN MAP4-LIKE-RELATED"/>
    <property type="match status" value="1"/>
</dbReference>
<dbReference type="STRING" id="930991.A0A0D0CZL5"/>
<gene>
    <name evidence="2" type="ORF">PAXRUDRAFT_156809</name>
</gene>
<dbReference type="GO" id="GO:0003677">
    <property type="term" value="F:DNA binding"/>
    <property type="evidence" value="ECO:0007669"/>
    <property type="project" value="InterPro"/>
</dbReference>
<accession>A0A0D0CZL5</accession>
<dbReference type="GO" id="GO:0006310">
    <property type="term" value="P:DNA recombination"/>
    <property type="evidence" value="ECO:0007669"/>
    <property type="project" value="UniProtKB-KW"/>
</dbReference>
<keyword evidence="3" id="KW-1185">Reference proteome</keyword>
<evidence type="ECO:0000256" key="1">
    <source>
        <dbReference type="ARBA" id="ARBA00023172"/>
    </source>
</evidence>
<dbReference type="SUPFAM" id="SSF56349">
    <property type="entry name" value="DNA breaking-rejoining enzymes"/>
    <property type="match status" value="1"/>
</dbReference>
<dbReference type="Gene3D" id="1.10.443.10">
    <property type="entry name" value="Intergrase catalytic core"/>
    <property type="match status" value="1"/>
</dbReference>
<proteinExistence type="predicted"/>
<dbReference type="InParanoid" id="A0A0D0CZL5"/>
<dbReference type="OrthoDB" id="3266428at2759"/>
<reference evidence="2 3" key="1">
    <citation type="submission" date="2014-04" db="EMBL/GenBank/DDBJ databases">
        <authorList>
            <consortium name="DOE Joint Genome Institute"/>
            <person name="Kuo A."/>
            <person name="Kohler A."/>
            <person name="Jargeat P."/>
            <person name="Nagy L.G."/>
            <person name="Floudas D."/>
            <person name="Copeland A."/>
            <person name="Barry K.W."/>
            <person name="Cichocki N."/>
            <person name="Veneault-Fourrey C."/>
            <person name="LaButti K."/>
            <person name="Lindquist E.A."/>
            <person name="Lipzen A."/>
            <person name="Lundell T."/>
            <person name="Morin E."/>
            <person name="Murat C."/>
            <person name="Sun H."/>
            <person name="Tunlid A."/>
            <person name="Henrissat B."/>
            <person name="Grigoriev I.V."/>
            <person name="Hibbett D.S."/>
            <person name="Martin F."/>
            <person name="Nordberg H.P."/>
            <person name="Cantor M.N."/>
            <person name="Hua S.X."/>
        </authorList>
    </citation>
    <scope>NUCLEOTIDE SEQUENCE [LARGE SCALE GENOMIC DNA]</scope>
    <source>
        <strain evidence="2 3">Ve08.2h10</strain>
    </source>
</reference>
<protein>
    <recommendedName>
        <fullName evidence="4">Tyr recombinase domain-containing protein</fullName>
    </recommendedName>
</protein>
<dbReference type="AlphaFoldDB" id="A0A0D0CZL5"/>
<dbReference type="InterPro" id="IPR013762">
    <property type="entry name" value="Integrase-like_cat_sf"/>
</dbReference>
<keyword evidence="1" id="KW-0233">DNA recombination</keyword>
<dbReference type="PANTHER" id="PTHR34605">
    <property type="entry name" value="PHAGE_INTEGRASE DOMAIN-CONTAINING PROTEIN"/>
    <property type="match status" value="1"/>
</dbReference>
<sequence>MERQQHAPSRLLQCSQNGPPLIQVFQASSITLEALIILSKGLDSSSYFDSAVWASTCIAFWLCCWSDLPSLSLPSHIYSIPFLSLGELLIPSPNLLSPQKHISHSILPLLNCFLTNEDLTHFCSFHIPWTKNTRELSADISITSCLHITCPFTALHAHLTINSDLPSLAPLFSFKLPNGPWQALTKPEFMRRCNQIWVQAGFPSMPSHGFRIGGATELLLQGVTPDIVTQQGRWKSQAFLEYWCHIESILPLFISSSSSTSCCLTLDDIMLDFIHHNQLTVHPSSS</sequence>
<reference evidence="3" key="2">
    <citation type="submission" date="2015-01" db="EMBL/GenBank/DDBJ databases">
        <title>Evolutionary Origins and Diversification of the Mycorrhizal Mutualists.</title>
        <authorList>
            <consortium name="DOE Joint Genome Institute"/>
            <consortium name="Mycorrhizal Genomics Consortium"/>
            <person name="Kohler A."/>
            <person name="Kuo A."/>
            <person name="Nagy L.G."/>
            <person name="Floudas D."/>
            <person name="Copeland A."/>
            <person name="Barry K.W."/>
            <person name="Cichocki N."/>
            <person name="Veneault-Fourrey C."/>
            <person name="LaButti K."/>
            <person name="Lindquist E.A."/>
            <person name="Lipzen A."/>
            <person name="Lundell T."/>
            <person name="Morin E."/>
            <person name="Murat C."/>
            <person name="Riley R."/>
            <person name="Ohm R."/>
            <person name="Sun H."/>
            <person name="Tunlid A."/>
            <person name="Henrissat B."/>
            <person name="Grigoriev I.V."/>
            <person name="Hibbett D.S."/>
            <person name="Martin F."/>
        </authorList>
    </citation>
    <scope>NUCLEOTIDE SEQUENCE [LARGE SCALE GENOMIC DNA]</scope>
    <source>
        <strain evidence="3">Ve08.2h10</strain>
    </source>
</reference>
<organism evidence="2 3">
    <name type="scientific">Paxillus rubicundulus Ve08.2h10</name>
    <dbReference type="NCBI Taxonomy" id="930991"/>
    <lineage>
        <taxon>Eukaryota</taxon>
        <taxon>Fungi</taxon>
        <taxon>Dikarya</taxon>
        <taxon>Basidiomycota</taxon>
        <taxon>Agaricomycotina</taxon>
        <taxon>Agaricomycetes</taxon>
        <taxon>Agaricomycetidae</taxon>
        <taxon>Boletales</taxon>
        <taxon>Paxilineae</taxon>
        <taxon>Paxillaceae</taxon>
        <taxon>Paxillus</taxon>
    </lineage>
</organism>
<dbReference type="Proteomes" id="UP000054538">
    <property type="component" value="Unassembled WGS sequence"/>
</dbReference>
<dbReference type="EMBL" id="KN825857">
    <property type="protein sequence ID" value="KIK81148.1"/>
    <property type="molecule type" value="Genomic_DNA"/>
</dbReference>
<name>A0A0D0CZL5_9AGAM</name>
<dbReference type="HOGENOM" id="CLU_003292_1_1_1"/>
<dbReference type="InterPro" id="IPR052925">
    <property type="entry name" value="Phage_Integrase-like_Recomb"/>
</dbReference>
<evidence type="ECO:0000313" key="3">
    <source>
        <dbReference type="Proteomes" id="UP000054538"/>
    </source>
</evidence>
<dbReference type="GO" id="GO:0015074">
    <property type="term" value="P:DNA integration"/>
    <property type="evidence" value="ECO:0007669"/>
    <property type="project" value="InterPro"/>
</dbReference>